<feature type="compositionally biased region" description="Basic and acidic residues" evidence="1">
    <location>
        <begin position="1"/>
        <end position="11"/>
    </location>
</feature>
<gene>
    <name evidence="2" type="ORF">rCG_48880</name>
</gene>
<protein>
    <submittedName>
        <fullName evidence="2">RCG48880</fullName>
    </submittedName>
</protein>
<sequence>MPCLDSVREKNVPNSEETPQRRRMSWGGYPLIVKGNG</sequence>
<organism evidence="2 3">
    <name type="scientific">Rattus norvegicus</name>
    <name type="common">Rat</name>
    <dbReference type="NCBI Taxonomy" id="10116"/>
    <lineage>
        <taxon>Eukaryota</taxon>
        <taxon>Metazoa</taxon>
        <taxon>Chordata</taxon>
        <taxon>Craniata</taxon>
        <taxon>Vertebrata</taxon>
        <taxon>Euteleostomi</taxon>
        <taxon>Mammalia</taxon>
        <taxon>Eutheria</taxon>
        <taxon>Euarchontoglires</taxon>
        <taxon>Glires</taxon>
        <taxon>Rodentia</taxon>
        <taxon>Myomorpha</taxon>
        <taxon>Muroidea</taxon>
        <taxon>Muridae</taxon>
        <taxon>Murinae</taxon>
        <taxon>Rattus</taxon>
    </lineage>
</organism>
<proteinExistence type="predicted"/>
<reference evidence="2 3" key="1">
    <citation type="submission" date="2005-09" db="EMBL/GenBank/DDBJ databases">
        <authorList>
            <person name="Mural R.J."/>
            <person name="Li P.W."/>
            <person name="Adams M.D."/>
            <person name="Amanatides P.G."/>
            <person name="Baden-Tillson H."/>
            <person name="Barnstead M."/>
            <person name="Chin S.H."/>
            <person name="Dew I."/>
            <person name="Evans C.A."/>
            <person name="Ferriera S."/>
            <person name="Flanigan M."/>
            <person name="Fosler C."/>
            <person name="Glodek A."/>
            <person name="Gu Z."/>
            <person name="Holt R.A."/>
            <person name="Jennings D."/>
            <person name="Kraft C.L."/>
            <person name="Lu F."/>
            <person name="Nguyen T."/>
            <person name="Nusskern D.R."/>
            <person name="Pfannkoch C.M."/>
            <person name="Sitter C."/>
            <person name="Sutton G.G."/>
            <person name="Venter J.C."/>
            <person name="Wang Z."/>
            <person name="Woodage T."/>
            <person name="Zheng X.H."/>
            <person name="Zhong F."/>
        </authorList>
    </citation>
    <scope>NUCLEOTIDE SEQUENCE [LARGE SCALE GENOMIC DNA]</scope>
    <source>
        <strain>BN</strain>
        <strain evidence="3">Sprague-Dawley</strain>
    </source>
</reference>
<dbReference type="Proteomes" id="UP000234681">
    <property type="component" value="Chromosome 7"/>
</dbReference>
<evidence type="ECO:0000256" key="1">
    <source>
        <dbReference type="SAM" id="MobiDB-lite"/>
    </source>
</evidence>
<dbReference type="AlphaFoldDB" id="A6IFL4"/>
<dbReference type="EMBL" id="CH473960">
    <property type="protein sequence ID" value="EDM17034.1"/>
    <property type="molecule type" value="Genomic_DNA"/>
</dbReference>
<name>A6IFL4_RAT</name>
<accession>A6IFL4</accession>
<evidence type="ECO:0000313" key="2">
    <source>
        <dbReference type="EMBL" id="EDM17034.1"/>
    </source>
</evidence>
<feature type="region of interest" description="Disordered" evidence="1">
    <location>
        <begin position="1"/>
        <end position="26"/>
    </location>
</feature>
<evidence type="ECO:0000313" key="3">
    <source>
        <dbReference type="Proteomes" id="UP000234681"/>
    </source>
</evidence>